<dbReference type="InterPro" id="IPR045034">
    <property type="entry name" value="O-acyltransferase_WSD1-like"/>
</dbReference>
<keyword evidence="4" id="KW-1185">Reference proteome</keyword>
<gene>
    <name evidence="3" type="ORF">LNINA_LOCUS4668</name>
</gene>
<dbReference type="InterPro" id="IPR009721">
    <property type="entry name" value="O-acyltransferase_WSD1_C"/>
</dbReference>
<name>A0AAV1J6H3_9NEOP</name>
<dbReference type="PANTHER" id="PTHR31650">
    <property type="entry name" value="O-ACYLTRANSFERASE (WSD1-LIKE) FAMILY PROTEIN"/>
    <property type="match status" value="1"/>
</dbReference>
<dbReference type="Proteomes" id="UP001497472">
    <property type="component" value="Unassembled WGS sequence"/>
</dbReference>
<dbReference type="EMBL" id="CAVLEF010000006">
    <property type="protein sequence ID" value="CAK1544968.1"/>
    <property type="molecule type" value="Genomic_DNA"/>
</dbReference>
<feature type="transmembrane region" description="Helical" evidence="1">
    <location>
        <begin position="55"/>
        <end position="81"/>
    </location>
</feature>
<evidence type="ECO:0000259" key="2">
    <source>
        <dbReference type="Pfam" id="PF06974"/>
    </source>
</evidence>
<comment type="caution">
    <text evidence="3">The sequence shown here is derived from an EMBL/GenBank/DDBJ whole genome shotgun (WGS) entry which is preliminary data.</text>
</comment>
<dbReference type="GO" id="GO:0008374">
    <property type="term" value="F:O-acyltransferase activity"/>
    <property type="evidence" value="ECO:0007669"/>
    <property type="project" value="InterPro"/>
</dbReference>
<protein>
    <recommendedName>
        <fullName evidence="2">O-acyltransferase WSD1 C-terminal domain-containing protein</fullName>
    </recommendedName>
</protein>
<evidence type="ECO:0000313" key="3">
    <source>
        <dbReference type="EMBL" id="CAK1544968.1"/>
    </source>
</evidence>
<keyword evidence="1" id="KW-1133">Transmembrane helix</keyword>
<keyword evidence="1" id="KW-0472">Membrane</keyword>
<proteinExistence type="predicted"/>
<feature type="domain" description="O-acyltransferase WSD1 C-terminal" evidence="2">
    <location>
        <begin position="391"/>
        <end position="521"/>
    </location>
</feature>
<accession>A0AAV1J6H3</accession>
<reference evidence="3 4" key="1">
    <citation type="submission" date="2023-11" db="EMBL/GenBank/DDBJ databases">
        <authorList>
            <person name="Okamura Y."/>
        </authorList>
    </citation>
    <scope>NUCLEOTIDE SEQUENCE [LARGE SCALE GENOMIC DNA]</scope>
</reference>
<evidence type="ECO:0000313" key="4">
    <source>
        <dbReference type="Proteomes" id="UP001497472"/>
    </source>
</evidence>
<keyword evidence="1" id="KW-0812">Transmembrane</keyword>
<organism evidence="3 4">
    <name type="scientific">Leptosia nina</name>
    <dbReference type="NCBI Taxonomy" id="320188"/>
    <lineage>
        <taxon>Eukaryota</taxon>
        <taxon>Metazoa</taxon>
        <taxon>Ecdysozoa</taxon>
        <taxon>Arthropoda</taxon>
        <taxon>Hexapoda</taxon>
        <taxon>Insecta</taxon>
        <taxon>Pterygota</taxon>
        <taxon>Neoptera</taxon>
        <taxon>Endopterygota</taxon>
        <taxon>Lepidoptera</taxon>
        <taxon>Glossata</taxon>
        <taxon>Ditrysia</taxon>
        <taxon>Papilionoidea</taxon>
        <taxon>Pieridae</taxon>
        <taxon>Pierinae</taxon>
        <taxon>Leptosia</taxon>
    </lineage>
</organism>
<sequence length="532" mass="60346">METNSLVNLEKGLLEFAEPFSSDLFDRVGDKMTQLLQSYDKIWKKVKIKIDDKDILRVLVLAVLFILLPAILIFIAISYMYKYICSALIKMGDNNFVCFLESFDVFWSLDDDVNKNIIEVLGFIEAESPDKLVNDIRRRLDSLVTNKTVEKIFYRRHEQFGFYYWHKSDYVDVCEYVKILKVSNAQGLNRNDLEVIMTELSHDSLPCNGEGLFEILVTDIRVTDTDFIDNYAIIFRIHHAVGDGIALIEFLCKILADESSDIQLFKPPEVCNLIEENVAKNFTDLVKKISEIILCAVDGVIRKPDLNALHGPILEGKKYFRWIDTNNNMLEMIKEIKEKQHGLNFTDILATALSSGLRDYFSKKMLYIPDDVAVIIPIRLSEKEQSLILENNFTVSILPLPLTANLDSISQCCKQLRKSLDPLTNHYLLKLCNVFPKCILESVFNSNQATLVFSNIPGPKSLSICGCPVQSLVFFVPNKGTTGVGVTVLCYGGVLRFAIMADSAVLSSPDDLSVILNGMIKEIQQMHRKYVA</sequence>
<dbReference type="PANTHER" id="PTHR31650:SF1">
    <property type="entry name" value="WAX ESTER SYNTHASE_DIACYLGLYCEROL ACYLTRANSFERASE 4-RELATED"/>
    <property type="match status" value="1"/>
</dbReference>
<dbReference type="Pfam" id="PF06974">
    <property type="entry name" value="WS_DGAT_C"/>
    <property type="match status" value="1"/>
</dbReference>
<dbReference type="GO" id="GO:0019432">
    <property type="term" value="P:triglyceride biosynthetic process"/>
    <property type="evidence" value="ECO:0007669"/>
    <property type="project" value="TreeGrafter"/>
</dbReference>
<dbReference type="GO" id="GO:0005886">
    <property type="term" value="C:plasma membrane"/>
    <property type="evidence" value="ECO:0007669"/>
    <property type="project" value="TreeGrafter"/>
</dbReference>
<evidence type="ECO:0000256" key="1">
    <source>
        <dbReference type="SAM" id="Phobius"/>
    </source>
</evidence>
<dbReference type="AlphaFoldDB" id="A0AAV1J6H3"/>